<reference evidence="2 3" key="1">
    <citation type="submission" date="2019-07" db="EMBL/GenBank/DDBJ databases">
        <title>Qingshengfaniella alkalisoli gen. nov., sp. nov., isolated from saline soil.</title>
        <authorList>
            <person name="Xu L."/>
            <person name="Huang X.-X."/>
            <person name="Sun J.-Q."/>
        </authorList>
    </citation>
    <scope>NUCLEOTIDE SEQUENCE [LARGE SCALE GENOMIC DNA]</scope>
    <source>
        <strain evidence="2 3">DSM 27279</strain>
    </source>
</reference>
<protein>
    <recommendedName>
        <fullName evidence="4">Lipoprotein</fullName>
    </recommendedName>
</protein>
<dbReference type="AlphaFoldDB" id="A0A556AVX9"/>
<feature type="signal peptide" evidence="1">
    <location>
        <begin position="1"/>
        <end position="20"/>
    </location>
</feature>
<name>A0A556AVX9_9BURK</name>
<dbReference type="PROSITE" id="PS51257">
    <property type="entry name" value="PROKAR_LIPOPROTEIN"/>
    <property type="match status" value="1"/>
</dbReference>
<comment type="caution">
    <text evidence="2">The sequence shown here is derived from an EMBL/GenBank/DDBJ whole genome shotgun (WGS) entry which is preliminary data.</text>
</comment>
<evidence type="ECO:0008006" key="4">
    <source>
        <dbReference type="Google" id="ProtNLM"/>
    </source>
</evidence>
<proteinExistence type="predicted"/>
<dbReference type="RefSeq" id="WP_143947480.1">
    <property type="nucleotide sequence ID" value="NZ_BAABMB010000002.1"/>
</dbReference>
<dbReference type="Proteomes" id="UP000318405">
    <property type="component" value="Unassembled WGS sequence"/>
</dbReference>
<keyword evidence="1" id="KW-0732">Signal</keyword>
<feature type="chain" id="PRO_5022241390" description="Lipoprotein" evidence="1">
    <location>
        <begin position="21"/>
        <end position="136"/>
    </location>
</feature>
<sequence length="136" mass="14809">MNAISKLAGLALAATLAGCAAMQDAPPGPTLTLEQRLEREGYRQGEAVDRIPGFGLSSWNYLDAYHILVENGPSDDYLLTFSLDCRDLEYANAIAHTSTVGSLARMDRVVARAPGRPIECPIRAIHELERIDRAGR</sequence>
<organism evidence="2 3">
    <name type="scientific">Verticiella sediminum</name>
    <dbReference type="NCBI Taxonomy" id="1247510"/>
    <lineage>
        <taxon>Bacteria</taxon>
        <taxon>Pseudomonadati</taxon>
        <taxon>Pseudomonadota</taxon>
        <taxon>Betaproteobacteria</taxon>
        <taxon>Burkholderiales</taxon>
        <taxon>Alcaligenaceae</taxon>
        <taxon>Verticiella</taxon>
    </lineage>
</organism>
<accession>A0A556AVX9</accession>
<evidence type="ECO:0000256" key="1">
    <source>
        <dbReference type="SAM" id="SignalP"/>
    </source>
</evidence>
<evidence type="ECO:0000313" key="3">
    <source>
        <dbReference type="Proteomes" id="UP000318405"/>
    </source>
</evidence>
<gene>
    <name evidence="2" type="ORF">FOZ76_07280</name>
</gene>
<dbReference type="InterPro" id="IPR045500">
    <property type="entry name" value="DUF6491"/>
</dbReference>
<dbReference type="OrthoDB" id="9155375at2"/>
<keyword evidence="3" id="KW-1185">Reference proteome</keyword>
<dbReference type="Pfam" id="PF20101">
    <property type="entry name" value="DUF6491"/>
    <property type="match status" value="1"/>
</dbReference>
<dbReference type="EMBL" id="VLTJ01000011">
    <property type="protein sequence ID" value="TSH97113.1"/>
    <property type="molecule type" value="Genomic_DNA"/>
</dbReference>
<evidence type="ECO:0000313" key="2">
    <source>
        <dbReference type="EMBL" id="TSH97113.1"/>
    </source>
</evidence>